<evidence type="ECO:0000256" key="3">
    <source>
        <dbReference type="ARBA" id="ARBA00023002"/>
    </source>
</evidence>
<proteinExistence type="inferred from homology"/>
<protein>
    <recommendedName>
        <fullName evidence="7">Cytochrome P450</fullName>
    </recommendedName>
</protein>
<dbReference type="EMBL" id="HBEG01026033">
    <property type="protein sequence ID" value="CAD8362308.1"/>
    <property type="molecule type" value="Transcribed_RNA"/>
</dbReference>
<dbReference type="InterPro" id="IPR001128">
    <property type="entry name" value="Cyt_P450"/>
</dbReference>
<dbReference type="SUPFAM" id="SSF48264">
    <property type="entry name" value="Cytochrome P450"/>
    <property type="match status" value="1"/>
</dbReference>
<comment type="cofactor">
    <cofactor evidence="5">
        <name>heme</name>
        <dbReference type="ChEBI" id="CHEBI:30413"/>
    </cofactor>
</comment>
<evidence type="ECO:0000256" key="5">
    <source>
        <dbReference type="PIRSR" id="PIRSR602403-1"/>
    </source>
</evidence>
<dbReference type="Gene3D" id="1.10.630.10">
    <property type="entry name" value="Cytochrome P450"/>
    <property type="match status" value="1"/>
</dbReference>
<evidence type="ECO:0000313" key="6">
    <source>
        <dbReference type="EMBL" id="CAD8362308.1"/>
    </source>
</evidence>
<dbReference type="PRINTS" id="PR00385">
    <property type="entry name" value="P450"/>
</dbReference>
<comment type="similarity">
    <text evidence="1">Belongs to the cytochrome P450 family.</text>
</comment>
<name>A0A7S0AG25_9DINO</name>
<evidence type="ECO:0000256" key="2">
    <source>
        <dbReference type="ARBA" id="ARBA00022723"/>
    </source>
</evidence>
<keyword evidence="5" id="KW-0349">Heme</keyword>
<sequence length="357" mass="40089">MDAFCEIAYGFPWNSMNPQEAPTPNGTGHAAPTGWFDIVLGAPDTHTEVGRMLWGRHFDRAQEISAGRSFRPSWKLERLLVRAGVLPARSLEGMLRESMQYVDRVIYKILDARFQEPEAQRAKRNDLLSLFMGVTQDRKYLRDIAVNFLLAGRDTTATTLTWLFWEVARCEKLNLGVLARMREEVAREAGAERSLSFQALSRMRFCGACVRETVRLHAVVPLDGKTAVADDVLPDGTLVARGDMVFFHPYCMARDPGLWGPDAAEWRPDRWLEMEHEPSTFLDCVFQAGPRICLGKEMALLEAKTVLAHLVLAGLSWSLPPGPDGEPPYKFPSVTLTMADPGLWLNLKFDDAPRRAA</sequence>
<dbReference type="PRINTS" id="PR00465">
    <property type="entry name" value="EP450IV"/>
</dbReference>
<dbReference type="Pfam" id="PF00067">
    <property type="entry name" value="p450"/>
    <property type="match status" value="1"/>
</dbReference>
<dbReference type="GO" id="GO:0005506">
    <property type="term" value="F:iron ion binding"/>
    <property type="evidence" value="ECO:0007669"/>
    <property type="project" value="InterPro"/>
</dbReference>
<keyword evidence="4 5" id="KW-0408">Iron</keyword>
<keyword evidence="2 5" id="KW-0479">Metal-binding</keyword>
<dbReference type="GO" id="GO:0020037">
    <property type="term" value="F:heme binding"/>
    <property type="evidence" value="ECO:0007669"/>
    <property type="project" value="InterPro"/>
</dbReference>
<reference evidence="6" key="1">
    <citation type="submission" date="2021-01" db="EMBL/GenBank/DDBJ databases">
        <authorList>
            <person name="Corre E."/>
            <person name="Pelletier E."/>
            <person name="Niang G."/>
            <person name="Scheremetjew M."/>
            <person name="Finn R."/>
            <person name="Kale V."/>
            <person name="Holt S."/>
            <person name="Cochrane G."/>
            <person name="Meng A."/>
            <person name="Brown T."/>
            <person name="Cohen L."/>
        </authorList>
    </citation>
    <scope>NUCLEOTIDE SEQUENCE</scope>
    <source>
        <strain evidence="6">Pbaha01</strain>
    </source>
</reference>
<organism evidence="6">
    <name type="scientific">Pyrodinium bahamense</name>
    <dbReference type="NCBI Taxonomy" id="73915"/>
    <lineage>
        <taxon>Eukaryota</taxon>
        <taxon>Sar</taxon>
        <taxon>Alveolata</taxon>
        <taxon>Dinophyceae</taxon>
        <taxon>Gonyaulacales</taxon>
        <taxon>Pyrocystaceae</taxon>
        <taxon>Pyrodinium</taxon>
    </lineage>
</organism>
<evidence type="ECO:0000256" key="1">
    <source>
        <dbReference type="ARBA" id="ARBA00010617"/>
    </source>
</evidence>
<dbReference type="AlphaFoldDB" id="A0A7S0AG25"/>
<dbReference type="PANTHER" id="PTHR24296">
    <property type="entry name" value="CYTOCHROME P450"/>
    <property type="match status" value="1"/>
</dbReference>
<dbReference type="GO" id="GO:0016705">
    <property type="term" value="F:oxidoreductase activity, acting on paired donors, with incorporation or reduction of molecular oxygen"/>
    <property type="evidence" value="ECO:0007669"/>
    <property type="project" value="InterPro"/>
</dbReference>
<evidence type="ECO:0008006" key="7">
    <source>
        <dbReference type="Google" id="ProtNLM"/>
    </source>
</evidence>
<accession>A0A7S0AG25</accession>
<dbReference type="InterPro" id="IPR036396">
    <property type="entry name" value="Cyt_P450_sf"/>
</dbReference>
<dbReference type="GO" id="GO:0004497">
    <property type="term" value="F:monooxygenase activity"/>
    <property type="evidence" value="ECO:0007669"/>
    <property type="project" value="InterPro"/>
</dbReference>
<dbReference type="InterPro" id="IPR002403">
    <property type="entry name" value="Cyt_P450_E_grp-IV"/>
</dbReference>
<gene>
    <name evidence="6" type="ORF">PBAH0796_LOCUS15808</name>
</gene>
<feature type="binding site" description="axial binding residue" evidence="5">
    <location>
        <position position="293"/>
    </location>
    <ligand>
        <name>heme</name>
        <dbReference type="ChEBI" id="CHEBI:30413"/>
    </ligand>
    <ligandPart>
        <name>Fe</name>
        <dbReference type="ChEBI" id="CHEBI:18248"/>
    </ligandPart>
</feature>
<evidence type="ECO:0000256" key="4">
    <source>
        <dbReference type="ARBA" id="ARBA00023004"/>
    </source>
</evidence>
<keyword evidence="3" id="KW-0560">Oxidoreductase</keyword>